<dbReference type="EMBL" id="JAEPBG010000015">
    <property type="protein sequence ID" value="MBK4737850.1"/>
    <property type="molecule type" value="Genomic_DNA"/>
</dbReference>
<feature type="region of interest" description="Disordered" evidence="1">
    <location>
        <begin position="1"/>
        <end position="24"/>
    </location>
</feature>
<comment type="caution">
    <text evidence="2">The sequence shown here is derived from an EMBL/GenBank/DDBJ whole genome shotgun (WGS) entry which is preliminary data.</text>
</comment>
<dbReference type="RefSeq" id="WP_200596467.1">
    <property type="nucleotide sequence ID" value="NZ_JAEPBG010000015.1"/>
</dbReference>
<gene>
    <name evidence="2" type="ORF">JJB74_24785</name>
</gene>
<protein>
    <submittedName>
        <fullName evidence="2">Uncharacterized protein</fullName>
    </submittedName>
</protein>
<proteinExistence type="predicted"/>
<dbReference type="Proteomes" id="UP000622890">
    <property type="component" value="Unassembled WGS sequence"/>
</dbReference>
<dbReference type="AlphaFoldDB" id="A0A934SWH0"/>
<evidence type="ECO:0000256" key="1">
    <source>
        <dbReference type="SAM" id="MobiDB-lite"/>
    </source>
</evidence>
<reference evidence="2" key="1">
    <citation type="submission" date="2021-01" db="EMBL/GenBank/DDBJ databases">
        <title>Genome sequence of strain Noviherbaspirillum sp. DKR-6.</title>
        <authorList>
            <person name="Chaudhary D.K."/>
        </authorList>
    </citation>
    <scope>NUCLEOTIDE SEQUENCE</scope>
    <source>
        <strain evidence="2">DKR-6</strain>
    </source>
</reference>
<name>A0A934SWH0_9BURK</name>
<organism evidence="2 3">
    <name type="scientific">Noviherbaspirillum pedocola</name>
    <dbReference type="NCBI Taxonomy" id="2801341"/>
    <lineage>
        <taxon>Bacteria</taxon>
        <taxon>Pseudomonadati</taxon>
        <taxon>Pseudomonadota</taxon>
        <taxon>Betaproteobacteria</taxon>
        <taxon>Burkholderiales</taxon>
        <taxon>Oxalobacteraceae</taxon>
        <taxon>Noviherbaspirillum</taxon>
    </lineage>
</organism>
<evidence type="ECO:0000313" key="2">
    <source>
        <dbReference type="EMBL" id="MBK4737850.1"/>
    </source>
</evidence>
<feature type="compositionally biased region" description="Polar residues" evidence="1">
    <location>
        <begin position="10"/>
        <end position="19"/>
    </location>
</feature>
<keyword evidence="3" id="KW-1185">Reference proteome</keyword>
<accession>A0A934SWH0</accession>
<evidence type="ECO:0000313" key="3">
    <source>
        <dbReference type="Proteomes" id="UP000622890"/>
    </source>
</evidence>
<sequence length="45" mass="5242">MLKAEEQRRISATTRTTGKSPLEMIAQEREVQLRVGRDSCFFRQS</sequence>